<comment type="catalytic activity">
    <reaction evidence="7">
        <text>L-isoleucine + 2-oxoglutarate = (S)-3-methyl-2-oxopentanoate + L-glutamate</text>
        <dbReference type="Rhea" id="RHEA:24801"/>
        <dbReference type="ChEBI" id="CHEBI:16810"/>
        <dbReference type="ChEBI" id="CHEBI:29985"/>
        <dbReference type="ChEBI" id="CHEBI:35146"/>
        <dbReference type="ChEBI" id="CHEBI:58045"/>
        <dbReference type="EC" id="2.6.1.42"/>
    </reaction>
</comment>
<comment type="similarity">
    <text evidence="4">Belongs to the class-IV pyridoxal-phosphate-dependent aminotransferase family.</text>
</comment>
<evidence type="ECO:0000256" key="8">
    <source>
        <dbReference type="ARBA" id="ARBA00049229"/>
    </source>
</evidence>
<dbReference type="PANTHER" id="PTHR42743:SF11">
    <property type="entry name" value="AMINODEOXYCHORISMATE LYASE"/>
    <property type="match status" value="1"/>
</dbReference>
<accession>A0A2S4N9K9</accession>
<organism evidence="9 10">
    <name type="scientific">Flavobacterium croceum DSM 17960</name>
    <dbReference type="NCBI Taxonomy" id="1121886"/>
    <lineage>
        <taxon>Bacteria</taxon>
        <taxon>Pseudomonadati</taxon>
        <taxon>Bacteroidota</taxon>
        <taxon>Flavobacteriia</taxon>
        <taxon>Flavobacteriales</taxon>
        <taxon>Flavobacteriaceae</taxon>
        <taxon>Flavobacterium</taxon>
    </lineage>
</organism>
<comment type="caution">
    <text evidence="9">The sequence shown here is derived from an EMBL/GenBank/DDBJ whole genome shotgun (WGS) entry which is preliminary data.</text>
</comment>
<dbReference type="InterPro" id="IPR043132">
    <property type="entry name" value="BCAT-like_C"/>
</dbReference>
<dbReference type="Proteomes" id="UP000237056">
    <property type="component" value="Unassembled WGS sequence"/>
</dbReference>
<keyword evidence="10" id="KW-1185">Reference proteome</keyword>
<dbReference type="EC" id="2.6.1.42" evidence="5"/>
<evidence type="ECO:0000256" key="6">
    <source>
        <dbReference type="ARBA" id="ARBA00048212"/>
    </source>
</evidence>
<dbReference type="Gene3D" id="3.20.10.10">
    <property type="entry name" value="D-amino Acid Aminotransferase, subunit A, domain 2"/>
    <property type="match status" value="1"/>
</dbReference>
<dbReference type="InterPro" id="IPR043131">
    <property type="entry name" value="BCAT-like_N"/>
</dbReference>
<protein>
    <recommendedName>
        <fullName evidence="5">branched-chain-amino-acid transaminase</fullName>
        <ecNumber evidence="5">2.6.1.42</ecNumber>
    </recommendedName>
</protein>
<comment type="pathway">
    <text evidence="3">Amino-acid biosynthesis; L-leucine biosynthesis; L-leucine from 3-methyl-2-oxobutanoate: step 4/4.</text>
</comment>
<comment type="pathway">
    <text evidence="1">Amino-acid biosynthesis; L-isoleucine biosynthesis; L-isoleucine from 2-oxobutanoate: step 4/4.</text>
</comment>
<dbReference type="GO" id="GO:0046394">
    <property type="term" value="P:carboxylic acid biosynthetic process"/>
    <property type="evidence" value="ECO:0007669"/>
    <property type="project" value="UniProtKB-ARBA"/>
</dbReference>
<evidence type="ECO:0000313" key="9">
    <source>
        <dbReference type="EMBL" id="POS02133.1"/>
    </source>
</evidence>
<keyword evidence="9" id="KW-0032">Aminotransferase</keyword>
<evidence type="ECO:0000313" key="10">
    <source>
        <dbReference type="Proteomes" id="UP000237056"/>
    </source>
</evidence>
<name>A0A2S4N9K9_9FLAO</name>
<keyword evidence="9" id="KW-0808">Transferase</keyword>
<gene>
    <name evidence="9" type="ORF">Q361_10523</name>
</gene>
<evidence type="ECO:0000256" key="2">
    <source>
        <dbReference type="ARBA" id="ARBA00004931"/>
    </source>
</evidence>
<evidence type="ECO:0000256" key="7">
    <source>
        <dbReference type="ARBA" id="ARBA00048798"/>
    </source>
</evidence>
<reference evidence="9 10" key="1">
    <citation type="submission" date="2018-01" db="EMBL/GenBank/DDBJ databases">
        <title>Genomic Encyclopedia of Type Strains, Phase I: the one thousand microbial genomes (KMG-I) project.</title>
        <authorList>
            <person name="Goeker M."/>
        </authorList>
    </citation>
    <scope>NUCLEOTIDE SEQUENCE [LARGE SCALE GENOMIC DNA]</scope>
    <source>
        <strain evidence="9 10">DSM 17960</strain>
    </source>
</reference>
<dbReference type="OrthoDB" id="9805628at2"/>
<evidence type="ECO:0000256" key="4">
    <source>
        <dbReference type="ARBA" id="ARBA00009320"/>
    </source>
</evidence>
<sequence length="274" mass="31706">MYNINGELSDNHNSCLNNRAFLYGDAVFETFKISNGKVLFLEDHYFRLMASMRVLRMKIPANFTLEYFETQLLNLARALHYTNARMRCTVFRNDGGKYLPHDRTVSYIIEVELLNSPKYVISESNYEVDIYKDFYVTSQLLSNLKTTNRVLNVTGSIFAEENDLQNCILLNQNKNVVEFLNGNLFLLINHTLVTPPLSEGCINGIMRKQVLNFISNDIHYKLEERTISPFELQNADELFLTNVMCGIQPVTKYKKKIYTTAFAQDFLAKINQSI</sequence>
<dbReference type="InterPro" id="IPR036038">
    <property type="entry name" value="Aminotransferase-like"/>
</dbReference>
<dbReference type="Pfam" id="PF01063">
    <property type="entry name" value="Aminotran_4"/>
    <property type="match status" value="1"/>
</dbReference>
<comment type="catalytic activity">
    <reaction evidence="8">
        <text>L-leucine + 2-oxoglutarate = 4-methyl-2-oxopentanoate + L-glutamate</text>
        <dbReference type="Rhea" id="RHEA:18321"/>
        <dbReference type="ChEBI" id="CHEBI:16810"/>
        <dbReference type="ChEBI" id="CHEBI:17865"/>
        <dbReference type="ChEBI" id="CHEBI:29985"/>
        <dbReference type="ChEBI" id="CHEBI:57427"/>
        <dbReference type="EC" id="2.6.1.42"/>
    </reaction>
</comment>
<dbReference type="RefSeq" id="WP_103725717.1">
    <property type="nucleotide sequence ID" value="NZ_PQNY01000005.1"/>
</dbReference>
<proteinExistence type="inferred from homology"/>
<dbReference type="PANTHER" id="PTHR42743">
    <property type="entry name" value="AMINO-ACID AMINOTRANSFERASE"/>
    <property type="match status" value="1"/>
</dbReference>
<dbReference type="SUPFAM" id="SSF56752">
    <property type="entry name" value="D-aminoacid aminotransferase-like PLP-dependent enzymes"/>
    <property type="match status" value="1"/>
</dbReference>
<dbReference type="InterPro" id="IPR001544">
    <property type="entry name" value="Aminotrans_IV"/>
</dbReference>
<evidence type="ECO:0000256" key="5">
    <source>
        <dbReference type="ARBA" id="ARBA00013053"/>
    </source>
</evidence>
<dbReference type="CDD" id="cd00449">
    <property type="entry name" value="PLPDE_IV"/>
    <property type="match status" value="1"/>
</dbReference>
<evidence type="ECO:0000256" key="1">
    <source>
        <dbReference type="ARBA" id="ARBA00004824"/>
    </source>
</evidence>
<comment type="pathway">
    <text evidence="2">Amino-acid biosynthesis; L-valine biosynthesis; L-valine from pyruvate: step 4/4.</text>
</comment>
<dbReference type="InterPro" id="IPR050571">
    <property type="entry name" value="Class-IV_PLP-Dep_Aminotrnsfr"/>
</dbReference>
<dbReference type="GO" id="GO:0004084">
    <property type="term" value="F:branched-chain-amino-acid transaminase activity"/>
    <property type="evidence" value="ECO:0007669"/>
    <property type="project" value="UniProtKB-EC"/>
</dbReference>
<dbReference type="AlphaFoldDB" id="A0A2S4N9K9"/>
<dbReference type="EMBL" id="PQNY01000005">
    <property type="protein sequence ID" value="POS02133.1"/>
    <property type="molecule type" value="Genomic_DNA"/>
</dbReference>
<evidence type="ECO:0000256" key="3">
    <source>
        <dbReference type="ARBA" id="ARBA00005072"/>
    </source>
</evidence>
<dbReference type="Gene3D" id="3.30.470.10">
    <property type="match status" value="1"/>
</dbReference>
<comment type="catalytic activity">
    <reaction evidence="6">
        <text>L-valine + 2-oxoglutarate = 3-methyl-2-oxobutanoate + L-glutamate</text>
        <dbReference type="Rhea" id="RHEA:24813"/>
        <dbReference type="ChEBI" id="CHEBI:11851"/>
        <dbReference type="ChEBI" id="CHEBI:16810"/>
        <dbReference type="ChEBI" id="CHEBI:29985"/>
        <dbReference type="ChEBI" id="CHEBI:57762"/>
        <dbReference type="EC" id="2.6.1.42"/>
    </reaction>
</comment>